<evidence type="ECO:0000313" key="2">
    <source>
        <dbReference type="Proteomes" id="UP000654471"/>
    </source>
</evidence>
<name>A0ABQ2VRC8_9ACTN</name>
<gene>
    <name evidence="1" type="ORF">GCM10010211_85680</name>
</gene>
<sequence>MGETVFEADEAEVREVIEHSEPELCLGLCLTATRLPVVPGGLPSGCGPVDC</sequence>
<evidence type="ECO:0000313" key="1">
    <source>
        <dbReference type="EMBL" id="GGV05732.1"/>
    </source>
</evidence>
<proteinExistence type="predicted"/>
<accession>A0ABQ2VRC8</accession>
<keyword evidence="2" id="KW-1185">Reference proteome</keyword>
<protein>
    <submittedName>
        <fullName evidence="1">Uncharacterized protein</fullName>
    </submittedName>
</protein>
<dbReference type="Proteomes" id="UP000654471">
    <property type="component" value="Unassembled WGS sequence"/>
</dbReference>
<dbReference type="EMBL" id="BMRP01000116">
    <property type="protein sequence ID" value="GGV05732.1"/>
    <property type="molecule type" value="Genomic_DNA"/>
</dbReference>
<reference evidence="2" key="1">
    <citation type="journal article" date="2019" name="Int. J. Syst. Evol. Microbiol.">
        <title>The Global Catalogue of Microorganisms (GCM) 10K type strain sequencing project: providing services to taxonomists for standard genome sequencing and annotation.</title>
        <authorList>
            <consortium name="The Broad Institute Genomics Platform"/>
            <consortium name="The Broad Institute Genome Sequencing Center for Infectious Disease"/>
            <person name="Wu L."/>
            <person name="Ma J."/>
        </authorList>
    </citation>
    <scope>NUCLEOTIDE SEQUENCE [LARGE SCALE GENOMIC DNA]</scope>
    <source>
        <strain evidence="2">JCM 3399</strain>
    </source>
</reference>
<comment type="caution">
    <text evidence="1">The sequence shown here is derived from an EMBL/GenBank/DDBJ whole genome shotgun (WGS) entry which is preliminary data.</text>
</comment>
<organism evidence="1 2">
    <name type="scientific">Streptomyces albospinus</name>
    <dbReference type="NCBI Taxonomy" id="285515"/>
    <lineage>
        <taxon>Bacteria</taxon>
        <taxon>Bacillati</taxon>
        <taxon>Actinomycetota</taxon>
        <taxon>Actinomycetes</taxon>
        <taxon>Kitasatosporales</taxon>
        <taxon>Streptomycetaceae</taxon>
        <taxon>Streptomyces</taxon>
    </lineage>
</organism>
<dbReference type="RefSeq" id="WP_189308801.1">
    <property type="nucleotide sequence ID" value="NZ_BMRP01000116.1"/>
</dbReference>